<keyword evidence="1" id="KW-1133">Transmembrane helix</keyword>
<accession>A0A8S5NMJ0</accession>
<keyword evidence="1" id="KW-0472">Membrane</keyword>
<reference evidence="2" key="1">
    <citation type="journal article" date="2021" name="Proc. Natl. Acad. Sci. U.S.A.">
        <title>A Catalog of Tens of Thousands of Viruses from Human Metagenomes Reveals Hidden Associations with Chronic Diseases.</title>
        <authorList>
            <person name="Tisza M.J."/>
            <person name="Buck C.B."/>
        </authorList>
    </citation>
    <scope>NUCLEOTIDE SEQUENCE</scope>
    <source>
        <strain evidence="2">CtsNK10</strain>
    </source>
</reference>
<feature type="transmembrane region" description="Helical" evidence="1">
    <location>
        <begin position="52"/>
        <end position="71"/>
    </location>
</feature>
<evidence type="ECO:0000313" key="2">
    <source>
        <dbReference type="EMBL" id="DAD95291.1"/>
    </source>
</evidence>
<feature type="transmembrane region" description="Helical" evidence="1">
    <location>
        <begin position="114"/>
        <end position="135"/>
    </location>
</feature>
<keyword evidence="1" id="KW-0812">Transmembrane</keyword>
<feature type="transmembrane region" description="Helical" evidence="1">
    <location>
        <begin position="204"/>
        <end position="226"/>
    </location>
</feature>
<feature type="transmembrane region" description="Helical" evidence="1">
    <location>
        <begin position="83"/>
        <end position="102"/>
    </location>
</feature>
<organism evidence="2">
    <name type="scientific">Podoviridae sp. ctsNK10</name>
    <dbReference type="NCBI Taxonomy" id="2826582"/>
    <lineage>
        <taxon>Viruses</taxon>
        <taxon>Duplodnaviria</taxon>
        <taxon>Heunggongvirae</taxon>
        <taxon>Uroviricota</taxon>
        <taxon>Caudoviricetes</taxon>
    </lineage>
</organism>
<sequence length="227" mass="27089">MRCTKKIVQHFIIVYLVYGKQCHLSKFIFKVIVLLVCKPCMILVVRKRFVIFVYYTLVFSSFFFSLIFNLSNQLSYNCFYKSNIISVIKVLFRFFYIAIKLCKSLSFCFKKISASLYFIILLILLSTTRLCYKIAVLCKIYAHLLIHAAIIRKVTRIKLRHNNAHFSLLHQVVYRVYQRIDVLFFVIFRKLVIHRYTGNKFCKLIILFLIFPAILRFYSLFLGSILY</sequence>
<dbReference type="EMBL" id="BK015191">
    <property type="protein sequence ID" value="DAD95291.1"/>
    <property type="molecule type" value="Genomic_DNA"/>
</dbReference>
<feature type="transmembrane region" description="Helical" evidence="1">
    <location>
        <begin position="27"/>
        <end position="45"/>
    </location>
</feature>
<name>A0A8S5NMJ0_9CAUD</name>
<proteinExistence type="predicted"/>
<protein>
    <submittedName>
        <fullName evidence="2">Uncharacterized protein</fullName>
    </submittedName>
</protein>
<evidence type="ECO:0000256" key="1">
    <source>
        <dbReference type="SAM" id="Phobius"/>
    </source>
</evidence>